<gene>
    <name evidence="1" type="primary">TRANK1</name>
    <name evidence="1" type="ORF">SNEC2469_LOCUS19385</name>
</gene>
<keyword evidence="2" id="KW-1185">Reference proteome</keyword>
<dbReference type="AlphaFoldDB" id="A0A812WGM2"/>
<accession>A0A812WGM2</accession>
<dbReference type="Proteomes" id="UP000601435">
    <property type="component" value="Unassembled WGS sequence"/>
</dbReference>
<sequence length="120" mass="13720">LELAVFFVVMKKPYEELFLTGDTSQTVSRAVEFRFCDLQSLFHHFNRSEKVPELDQLLINFRSHQKILALSHRGVVQPLELAFPHAIDKLAADTGHRDGVLPVIVKDVALEDARCTRKYS</sequence>
<comment type="caution">
    <text evidence="1">The sequence shown here is derived from an EMBL/GenBank/DDBJ whole genome shotgun (WGS) entry which is preliminary data.</text>
</comment>
<evidence type="ECO:0000313" key="2">
    <source>
        <dbReference type="Proteomes" id="UP000601435"/>
    </source>
</evidence>
<dbReference type="PANTHER" id="PTHR21529:SF4">
    <property type="entry name" value="TPR AND ANKYRIN REPEAT-CONTAINING PROTEIN 1"/>
    <property type="match status" value="1"/>
</dbReference>
<dbReference type="PANTHER" id="PTHR21529">
    <property type="entry name" value="MAMMARY TURMOR VIRUS RECEPTOR HOMOLOG 1, 2 MTVR1, 2"/>
    <property type="match status" value="1"/>
</dbReference>
<dbReference type="InterPro" id="IPR039904">
    <property type="entry name" value="TRANK1"/>
</dbReference>
<organism evidence="1 2">
    <name type="scientific">Symbiodinium necroappetens</name>
    <dbReference type="NCBI Taxonomy" id="1628268"/>
    <lineage>
        <taxon>Eukaryota</taxon>
        <taxon>Sar</taxon>
        <taxon>Alveolata</taxon>
        <taxon>Dinophyceae</taxon>
        <taxon>Suessiales</taxon>
        <taxon>Symbiodiniaceae</taxon>
        <taxon>Symbiodinium</taxon>
    </lineage>
</organism>
<feature type="non-terminal residue" evidence="1">
    <location>
        <position position="1"/>
    </location>
</feature>
<dbReference type="EMBL" id="CAJNJA010033171">
    <property type="protein sequence ID" value="CAE7675697.1"/>
    <property type="molecule type" value="Genomic_DNA"/>
</dbReference>
<name>A0A812WGM2_9DINO</name>
<proteinExistence type="predicted"/>
<evidence type="ECO:0000313" key="1">
    <source>
        <dbReference type="EMBL" id="CAE7675697.1"/>
    </source>
</evidence>
<reference evidence="1" key="1">
    <citation type="submission" date="2021-02" db="EMBL/GenBank/DDBJ databases">
        <authorList>
            <person name="Dougan E. K."/>
            <person name="Rhodes N."/>
            <person name="Thang M."/>
            <person name="Chan C."/>
        </authorList>
    </citation>
    <scope>NUCLEOTIDE SEQUENCE</scope>
</reference>
<dbReference type="OrthoDB" id="3156807at2759"/>
<protein>
    <submittedName>
        <fullName evidence="1">TRANK1 protein</fullName>
    </submittedName>
</protein>